<dbReference type="InterPro" id="IPR036457">
    <property type="entry name" value="PPM-type-like_dom_sf"/>
</dbReference>
<reference evidence="3" key="1">
    <citation type="submission" date="2015-01" db="EMBL/GenBank/DDBJ databases">
        <authorList>
            <person name="Manzoor Shahid"/>
            <person name="Zubair Saima"/>
        </authorList>
    </citation>
    <scope>NUCLEOTIDE SEQUENCE [LARGE SCALE GENOMIC DNA]</scope>
    <source>
        <strain evidence="3">Sp3</strain>
    </source>
</reference>
<organism evidence="2 3">
    <name type="scientific">Syntrophaceticus schinkii</name>
    <dbReference type="NCBI Taxonomy" id="499207"/>
    <lineage>
        <taxon>Bacteria</taxon>
        <taxon>Bacillati</taxon>
        <taxon>Bacillota</taxon>
        <taxon>Clostridia</taxon>
        <taxon>Thermoanaerobacterales</taxon>
        <taxon>Thermoanaerobacterales Family III. Incertae Sedis</taxon>
        <taxon>Syntrophaceticus</taxon>
    </lineage>
</organism>
<dbReference type="AlphaFoldDB" id="A0A0B7MKQ1"/>
<proteinExistence type="predicted"/>
<dbReference type="SUPFAM" id="SSF81606">
    <property type="entry name" value="PP2C-like"/>
    <property type="match status" value="1"/>
</dbReference>
<accession>A0A0B7MKQ1</accession>
<keyword evidence="3" id="KW-1185">Reference proteome</keyword>
<dbReference type="Gene3D" id="3.60.40.10">
    <property type="entry name" value="PPM-type phosphatase domain"/>
    <property type="match status" value="1"/>
</dbReference>
<gene>
    <name evidence="2" type="ORF">SSCH_1600003</name>
</gene>
<feature type="domain" description="PPM-type phosphatase" evidence="1">
    <location>
        <begin position="14"/>
        <end position="96"/>
    </location>
</feature>
<dbReference type="InterPro" id="IPR001932">
    <property type="entry name" value="PPM-type_phosphatase-like_dom"/>
</dbReference>
<evidence type="ECO:0000259" key="1">
    <source>
        <dbReference type="Pfam" id="PF13672"/>
    </source>
</evidence>
<dbReference type="EMBL" id="CDRZ01000069">
    <property type="protein sequence ID" value="CEO88232.1"/>
    <property type="molecule type" value="Genomic_DNA"/>
</dbReference>
<dbReference type="Proteomes" id="UP000046155">
    <property type="component" value="Unassembled WGS sequence"/>
</dbReference>
<dbReference type="Pfam" id="PF13672">
    <property type="entry name" value="PP2C_2"/>
    <property type="match status" value="1"/>
</dbReference>
<evidence type="ECO:0000313" key="2">
    <source>
        <dbReference type="EMBL" id="CEO88232.1"/>
    </source>
</evidence>
<evidence type="ECO:0000313" key="3">
    <source>
        <dbReference type="Proteomes" id="UP000046155"/>
    </source>
</evidence>
<sequence>MVYEPADEETTQTAGCIFAVADGIGGRAAGEVASLIAVRELQKNYYQIVQNTSPVEALRLAVLKAHNNIIEEVACDSNLSGMGSTLTVAAVVGERIS</sequence>
<name>A0A0B7MKQ1_9FIRM</name>
<protein>
    <submittedName>
        <fullName evidence="2">Protein serine/threonine phosphatase</fullName>
    </submittedName>
</protein>